<feature type="transmembrane region" description="Helical" evidence="12">
    <location>
        <begin position="147"/>
        <end position="167"/>
    </location>
</feature>
<name>A0A7M2Z0D8_9ACTN</name>
<dbReference type="Proteomes" id="UP000254134">
    <property type="component" value="Unassembled WGS sequence"/>
</dbReference>
<comment type="caution">
    <text evidence="13">The sequence shown here is derived from an EMBL/GenBank/DDBJ whole genome shotgun (WGS) entry which is preliminary data.</text>
</comment>
<dbReference type="GO" id="GO:0046872">
    <property type="term" value="F:metal ion binding"/>
    <property type="evidence" value="ECO:0007669"/>
    <property type="project" value="UniProtKB-KW"/>
</dbReference>
<evidence type="ECO:0000256" key="11">
    <source>
        <dbReference type="ARBA" id="ARBA00023444"/>
    </source>
</evidence>
<evidence type="ECO:0000256" key="6">
    <source>
        <dbReference type="ARBA" id="ARBA00023002"/>
    </source>
</evidence>
<feature type="transmembrane region" description="Helical" evidence="12">
    <location>
        <begin position="35"/>
        <end position="60"/>
    </location>
</feature>
<keyword evidence="3 12" id="KW-0812">Transmembrane</keyword>
<evidence type="ECO:0000256" key="12">
    <source>
        <dbReference type="SAM" id="Phobius"/>
    </source>
</evidence>
<evidence type="ECO:0000256" key="1">
    <source>
        <dbReference type="ARBA" id="ARBA00004141"/>
    </source>
</evidence>
<dbReference type="OrthoDB" id="5241540at2"/>
<accession>A0A7M2Z0D8</accession>
<comment type="pathway">
    <text evidence="11">Porphyrin-containing compound metabolism.</text>
</comment>
<organism evidence="13 14">
    <name type="scientific">Gaiella occulta</name>
    <dbReference type="NCBI Taxonomy" id="1002870"/>
    <lineage>
        <taxon>Bacteria</taxon>
        <taxon>Bacillati</taxon>
        <taxon>Actinomycetota</taxon>
        <taxon>Thermoleophilia</taxon>
        <taxon>Gaiellales</taxon>
        <taxon>Gaiellaceae</taxon>
        <taxon>Gaiella</taxon>
    </lineage>
</organism>
<evidence type="ECO:0000313" key="13">
    <source>
        <dbReference type="EMBL" id="RDI75767.1"/>
    </source>
</evidence>
<reference evidence="14" key="2">
    <citation type="journal article" date="2019" name="MicrobiologyOpen">
        <title>High-quality draft genome sequence of Gaiella occulta isolated from a 150 meter deep mineral water borehole and comparison with the genome sequences of other deep-branching lineages of the phylum Actinobacteria.</title>
        <authorList>
            <person name="Severino R."/>
            <person name="Froufe H.J.C."/>
            <person name="Barroso C."/>
            <person name="Albuquerque L."/>
            <person name="Lobo-da-Cunha A."/>
            <person name="da Costa M.S."/>
            <person name="Egas C."/>
        </authorList>
    </citation>
    <scope>NUCLEOTIDE SEQUENCE [LARGE SCALE GENOMIC DNA]</scope>
    <source>
        <strain evidence="14">F2-233</strain>
    </source>
</reference>
<feature type="transmembrane region" description="Helical" evidence="12">
    <location>
        <begin position="87"/>
        <end position="107"/>
    </location>
</feature>
<evidence type="ECO:0000256" key="4">
    <source>
        <dbReference type="ARBA" id="ARBA00022723"/>
    </source>
</evidence>
<evidence type="ECO:0000256" key="10">
    <source>
        <dbReference type="ARBA" id="ARBA00023157"/>
    </source>
</evidence>
<dbReference type="InterPro" id="IPR003780">
    <property type="entry name" value="COX15/CtaA_fam"/>
</dbReference>
<dbReference type="EMBL" id="QQZY01000001">
    <property type="protein sequence ID" value="RDI75767.1"/>
    <property type="molecule type" value="Genomic_DNA"/>
</dbReference>
<sequence>MQTPEPLLGRSPARSNGALARLRGRFGREVAPARLARIAAVSVFSLWVVVTGGAVVRLTASGLGCDNWPRCGDKPYPEKGGHAAIEFGNRMVALVGIVIAVVTWLAARRVGGLPGRVRTVALLTALGTVAQIPLGGVTVLLELHPLAVMSHFLLALLVLAGAIVVALEAWAGPVGPAPPVGPGWLRRAALVGVAACAVLVVTGAVATASGPHSGGRDIRRLGLGISDTVYVHVRATAVFGIGVLVVGVFLWRLRHNYPGIARLALGLVGVLVVQAAVGEIQYRSALPWWLVVIHVSLAATIWSLTVGIAYALWRPPPALARDDAT</sequence>
<dbReference type="GO" id="GO:0006784">
    <property type="term" value="P:heme A biosynthetic process"/>
    <property type="evidence" value="ECO:0007669"/>
    <property type="project" value="InterPro"/>
</dbReference>
<keyword evidence="9 12" id="KW-0472">Membrane</keyword>
<evidence type="ECO:0000256" key="5">
    <source>
        <dbReference type="ARBA" id="ARBA00022989"/>
    </source>
</evidence>
<dbReference type="InterPro" id="IPR050450">
    <property type="entry name" value="COX15/CtaA_HemeA_synthase"/>
</dbReference>
<dbReference type="GO" id="GO:0016491">
    <property type="term" value="F:oxidoreductase activity"/>
    <property type="evidence" value="ECO:0007669"/>
    <property type="project" value="UniProtKB-KW"/>
</dbReference>
<comment type="subcellular location">
    <subcellularLocation>
        <location evidence="1">Membrane</location>
        <topology evidence="1">Multi-pass membrane protein</topology>
    </subcellularLocation>
</comment>
<feature type="transmembrane region" description="Helical" evidence="12">
    <location>
        <begin position="229"/>
        <end position="251"/>
    </location>
</feature>
<evidence type="ECO:0000256" key="7">
    <source>
        <dbReference type="ARBA" id="ARBA00023004"/>
    </source>
</evidence>
<dbReference type="PANTHER" id="PTHR35457">
    <property type="entry name" value="HEME A SYNTHASE"/>
    <property type="match status" value="1"/>
</dbReference>
<evidence type="ECO:0000313" key="14">
    <source>
        <dbReference type="Proteomes" id="UP000254134"/>
    </source>
</evidence>
<dbReference type="Pfam" id="PF02628">
    <property type="entry name" value="COX15-CtaA"/>
    <property type="match status" value="1"/>
</dbReference>
<keyword evidence="4" id="KW-0479">Metal-binding</keyword>
<keyword evidence="2" id="KW-1003">Cell membrane</keyword>
<reference evidence="13 14" key="1">
    <citation type="submission" date="2018-07" db="EMBL/GenBank/DDBJ databases">
        <title>High-quality-draft genome sequence of Gaiella occulta.</title>
        <authorList>
            <person name="Severino R."/>
            <person name="Froufe H.J.C."/>
            <person name="Rainey F.A."/>
            <person name="Barroso C."/>
            <person name="Albuquerque L."/>
            <person name="Lobo-Da-Cunha A."/>
            <person name="Da Costa M.S."/>
            <person name="Egas C."/>
        </authorList>
    </citation>
    <scope>NUCLEOTIDE SEQUENCE [LARGE SCALE GENOMIC DNA]</scope>
    <source>
        <strain evidence="13 14">F2-233</strain>
    </source>
</reference>
<keyword evidence="10" id="KW-1015">Disulfide bond</keyword>
<evidence type="ECO:0000256" key="2">
    <source>
        <dbReference type="ARBA" id="ARBA00022475"/>
    </source>
</evidence>
<feature type="transmembrane region" description="Helical" evidence="12">
    <location>
        <begin position="263"/>
        <end position="282"/>
    </location>
</feature>
<evidence type="ECO:0000256" key="9">
    <source>
        <dbReference type="ARBA" id="ARBA00023136"/>
    </source>
</evidence>
<dbReference type="RefSeq" id="WP_114794657.1">
    <property type="nucleotide sequence ID" value="NZ_QQZY01000001.1"/>
</dbReference>
<evidence type="ECO:0000256" key="3">
    <source>
        <dbReference type="ARBA" id="ARBA00022692"/>
    </source>
</evidence>
<keyword evidence="14" id="KW-1185">Reference proteome</keyword>
<protein>
    <submittedName>
        <fullName evidence="13">Cytochrome oxidase assembly protein</fullName>
    </submittedName>
</protein>
<feature type="transmembrane region" description="Helical" evidence="12">
    <location>
        <begin position="288"/>
        <end position="313"/>
    </location>
</feature>
<gene>
    <name evidence="13" type="ORF">Gocc_0186</name>
</gene>
<keyword evidence="7" id="KW-0408">Iron</keyword>
<keyword evidence="8" id="KW-0350">Heme biosynthesis</keyword>
<feature type="transmembrane region" description="Helical" evidence="12">
    <location>
        <begin position="119"/>
        <end position="141"/>
    </location>
</feature>
<feature type="transmembrane region" description="Helical" evidence="12">
    <location>
        <begin position="188"/>
        <end position="209"/>
    </location>
</feature>
<keyword evidence="5 12" id="KW-1133">Transmembrane helix</keyword>
<keyword evidence="6" id="KW-0560">Oxidoreductase</keyword>
<dbReference type="AlphaFoldDB" id="A0A7M2Z0D8"/>
<evidence type="ECO:0000256" key="8">
    <source>
        <dbReference type="ARBA" id="ARBA00023133"/>
    </source>
</evidence>
<proteinExistence type="predicted"/>
<dbReference type="GO" id="GO:0016020">
    <property type="term" value="C:membrane"/>
    <property type="evidence" value="ECO:0007669"/>
    <property type="project" value="UniProtKB-SubCell"/>
</dbReference>
<dbReference type="PANTHER" id="PTHR35457:SF1">
    <property type="entry name" value="HEME A SYNTHASE"/>
    <property type="match status" value="1"/>
</dbReference>